<reference evidence="6 8" key="3">
    <citation type="submission" date="2016-10" db="EMBL/GenBank/DDBJ databases">
        <authorList>
            <person name="Varghese N."/>
            <person name="Submissions S."/>
        </authorList>
    </citation>
    <scope>NUCLEOTIDE SEQUENCE [LARGE SCALE GENOMIC DNA]</scope>
    <source>
        <strain evidence="6 8">CGMCC 1.7071</strain>
    </source>
</reference>
<dbReference type="SUPFAM" id="SSF56784">
    <property type="entry name" value="HAD-like"/>
    <property type="match status" value="1"/>
</dbReference>
<dbReference type="InterPro" id="IPR044651">
    <property type="entry name" value="OTSB-like"/>
</dbReference>
<reference evidence="7" key="1">
    <citation type="submission" date="2016-10" db="EMBL/GenBank/DDBJ databases">
        <authorList>
            <person name="Wibberg D."/>
        </authorList>
    </citation>
    <scope>NUCLEOTIDE SEQUENCE [LARGE SCALE GENOMIC DNA]</scope>
</reference>
<dbReference type="Proteomes" id="UP000183063">
    <property type="component" value="Unassembled WGS sequence"/>
</dbReference>
<comment type="cofactor">
    <cofactor evidence="4">
        <name>Mg(2+)</name>
        <dbReference type="ChEBI" id="CHEBI:18420"/>
    </cofactor>
</comment>
<protein>
    <recommendedName>
        <fullName evidence="4">Trehalose 6-phosphate phosphatase</fullName>
        <ecNumber evidence="4">3.1.3.12</ecNumber>
    </recommendedName>
</protein>
<sequence length="264" mass="27999">MSYPSEPFPATMPQSASGQTELLSALLSSPQDCALFLDIDGTLLDLAEEPDAIVMPPWLPTALNVLSQRLGGALALVTGRALAYADELFAPFRFPIAGLHGAELRRPDGSIVTAETTAAFEALKAELRAATENLQGVLVEDKGAAVAAHYRLAPQRQADVEPIMERLRSKAGADWTLQRGKMVLEIRPASADKGHALEAFLSMPPFAGRRPIAIGDDVTDEAMFRVANRFGGHSVRVGPSSDTAAALALPCASAVRELIGQFAV</sequence>
<reference evidence="5" key="2">
    <citation type="submission" date="2016-10" db="EMBL/GenBank/DDBJ databases">
        <authorList>
            <person name="de Groot N.N."/>
        </authorList>
    </citation>
    <scope>NUCLEOTIDE SEQUENCE [LARGE SCALE GENOMIC DNA]</scope>
    <source>
        <strain evidence="5">CCBAU85039</strain>
    </source>
</reference>
<dbReference type="GO" id="GO:0046872">
    <property type="term" value="F:metal ion binding"/>
    <property type="evidence" value="ECO:0007669"/>
    <property type="project" value="UniProtKB-KW"/>
</dbReference>
<keyword evidence="3 4" id="KW-0378">Hydrolase</keyword>
<dbReference type="NCBIfam" id="TIGR01484">
    <property type="entry name" value="HAD-SF-IIB"/>
    <property type="match status" value="1"/>
</dbReference>
<organism evidence="5 7">
    <name type="scientific">Rhizobium tibeticum</name>
    <dbReference type="NCBI Taxonomy" id="501024"/>
    <lineage>
        <taxon>Bacteria</taxon>
        <taxon>Pseudomonadati</taxon>
        <taxon>Pseudomonadota</taxon>
        <taxon>Alphaproteobacteria</taxon>
        <taxon>Hyphomicrobiales</taxon>
        <taxon>Rhizobiaceae</taxon>
        <taxon>Rhizobium/Agrobacterium group</taxon>
        <taxon>Rhizobium</taxon>
    </lineage>
</organism>
<dbReference type="EC" id="3.1.3.12" evidence="4"/>
<dbReference type="STRING" id="501024.RTCCBAU85039_1055"/>
<evidence type="ECO:0000313" key="8">
    <source>
        <dbReference type="Proteomes" id="UP000198939"/>
    </source>
</evidence>
<name>A0A1H8DXW7_9HYPH</name>
<evidence type="ECO:0000256" key="1">
    <source>
        <dbReference type="ARBA" id="ARBA00005199"/>
    </source>
</evidence>
<comment type="similarity">
    <text evidence="2 4">Belongs to the trehalose phosphatase family.</text>
</comment>
<comment type="pathway">
    <text evidence="1 4">Glycan biosynthesis; trehalose biosynthesis.</text>
</comment>
<dbReference type="InterPro" id="IPR006379">
    <property type="entry name" value="HAD-SF_hydro_IIB"/>
</dbReference>
<keyword evidence="8" id="KW-1185">Reference proteome</keyword>
<dbReference type="PANTHER" id="PTHR43768">
    <property type="entry name" value="TREHALOSE 6-PHOSPHATE PHOSPHATASE"/>
    <property type="match status" value="1"/>
</dbReference>
<dbReference type="CDD" id="cd01627">
    <property type="entry name" value="HAD_TPP"/>
    <property type="match status" value="1"/>
</dbReference>
<dbReference type="Gene3D" id="3.30.70.1020">
    <property type="entry name" value="Trehalose-6-phosphate phosphatase related protein, domain 2"/>
    <property type="match status" value="1"/>
</dbReference>
<dbReference type="GO" id="GO:0004805">
    <property type="term" value="F:trehalose-phosphatase activity"/>
    <property type="evidence" value="ECO:0007669"/>
    <property type="project" value="UniProtKB-EC"/>
</dbReference>
<comment type="function">
    <text evidence="4">Removes the phosphate from trehalose 6-phosphate to produce free trehalose.</text>
</comment>
<evidence type="ECO:0000313" key="5">
    <source>
        <dbReference type="EMBL" id="SEH54299.1"/>
    </source>
</evidence>
<dbReference type="Proteomes" id="UP000198939">
    <property type="component" value="Unassembled WGS sequence"/>
</dbReference>
<dbReference type="Pfam" id="PF02358">
    <property type="entry name" value="Trehalose_PPase"/>
    <property type="match status" value="1"/>
</dbReference>
<dbReference type="Gene3D" id="3.40.50.1000">
    <property type="entry name" value="HAD superfamily/HAD-like"/>
    <property type="match status" value="1"/>
</dbReference>
<dbReference type="RefSeq" id="WP_072371628.1">
    <property type="nucleotide sequence ID" value="NZ_FNXB01000004.1"/>
</dbReference>
<keyword evidence="4" id="KW-0460">Magnesium</keyword>
<accession>A0A1H8DXW7</accession>
<dbReference type="EMBL" id="FOCV01000002">
    <property type="protein sequence ID" value="SEN12122.1"/>
    <property type="molecule type" value="Genomic_DNA"/>
</dbReference>
<comment type="catalytic activity">
    <reaction evidence="4">
        <text>alpha,alpha-trehalose 6-phosphate + H2O = alpha,alpha-trehalose + phosphate</text>
        <dbReference type="Rhea" id="RHEA:23420"/>
        <dbReference type="ChEBI" id="CHEBI:15377"/>
        <dbReference type="ChEBI" id="CHEBI:16551"/>
        <dbReference type="ChEBI" id="CHEBI:43474"/>
        <dbReference type="ChEBI" id="CHEBI:58429"/>
        <dbReference type="EC" id="3.1.3.12"/>
    </reaction>
</comment>
<dbReference type="PANTHER" id="PTHR43768:SF3">
    <property type="entry name" value="TREHALOSE 6-PHOSPHATE PHOSPHATASE"/>
    <property type="match status" value="1"/>
</dbReference>
<dbReference type="UniPathway" id="UPA00299"/>
<evidence type="ECO:0000256" key="4">
    <source>
        <dbReference type="RuleBase" id="RU361117"/>
    </source>
</evidence>
<dbReference type="InterPro" id="IPR003337">
    <property type="entry name" value="Trehalose_PPase"/>
</dbReference>
<dbReference type="EMBL" id="FNXB01000004">
    <property type="protein sequence ID" value="SEH54299.1"/>
    <property type="molecule type" value="Genomic_DNA"/>
</dbReference>
<evidence type="ECO:0000256" key="3">
    <source>
        <dbReference type="ARBA" id="ARBA00022801"/>
    </source>
</evidence>
<keyword evidence="4" id="KW-0479">Metal-binding</keyword>
<dbReference type="GO" id="GO:0005992">
    <property type="term" value="P:trehalose biosynthetic process"/>
    <property type="evidence" value="ECO:0007669"/>
    <property type="project" value="UniProtKB-UniPathway"/>
</dbReference>
<dbReference type="InterPro" id="IPR023214">
    <property type="entry name" value="HAD_sf"/>
</dbReference>
<dbReference type="InterPro" id="IPR036412">
    <property type="entry name" value="HAD-like_sf"/>
</dbReference>
<proteinExistence type="inferred from homology"/>
<dbReference type="AlphaFoldDB" id="A0A1H8DXW7"/>
<evidence type="ECO:0000313" key="7">
    <source>
        <dbReference type="Proteomes" id="UP000183063"/>
    </source>
</evidence>
<evidence type="ECO:0000313" key="6">
    <source>
        <dbReference type="EMBL" id="SEN12122.1"/>
    </source>
</evidence>
<gene>
    <name evidence="5" type="primary">otsB</name>
    <name evidence="5" type="ORF">RTCCBAU85039_1055</name>
    <name evidence="6" type="ORF">SAMN05216228_1002234</name>
</gene>
<dbReference type="OrthoDB" id="9814913at2"/>
<dbReference type="NCBIfam" id="TIGR00685">
    <property type="entry name" value="T6PP"/>
    <property type="match status" value="1"/>
</dbReference>
<evidence type="ECO:0000256" key="2">
    <source>
        <dbReference type="ARBA" id="ARBA00008770"/>
    </source>
</evidence>